<protein>
    <submittedName>
        <fullName evidence="2">Uncharacterized protein</fullName>
    </submittedName>
</protein>
<comment type="caution">
    <text evidence="2">The sequence shown here is derived from an EMBL/GenBank/DDBJ whole genome shotgun (WGS) entry which is preliminary data.</text>
</comment>
<feature type="region of interest" description="Disordered" evidence="1">
    <location>
        <begin position="1"/>
        <end position="35"/>
    </location>
</feature>
<evidence type="ECO:0000256" key="1">
    <source>
        <dbReference type="SAM" id="MobiDB-lite"/>
    </source>
</evidence>
<gene>
    <name evidence="2" type="ORF">V6N11_017290</name>
</gene>
<accession>A0ABR2TXV8</accession>
<sequence>MKLRRQKQRPRGDQGKKIAVFGRSSGIGGKKQRCRRRIGQMKKELRKMKVGVMAAEVEAEAKLQGLVRTRNELMHYLSEMEATEALLFSFL</sequence>
<evidence type="ECO:0000313" key="2">
    <source>
        <dbReference type="EMBL" id="KAK9042212.1"/>
    </source>
</evidence>
<dbReference type="Proteomes" id="UP001396334">
    <property type="component" value="Unassembled WGS sequence"/>
</dbReference>
<name>A0ABR2TXV8_9ROSI</name>
<keyword evidence="3" id="KW-1185">Reference proteome</keyword>
<reference evidence="2 3" key="1">
    <citation type="journal article" date="2024" name="G3 (Bethesda)">
        <title>Genome assembly of Hibiscus sabdariffa L. provides insights into metabolisms of medicinal natural products.</title>
        <authorList>
            <person name="Kim T."/>
        </authorList>
    </citation>
    <scope>NUCLEOTIDE SEQUENCE [LARGE SCALE GENOMIC DNA]</scope>
    <source>
        <strain evidence="2">TK-2024</strain>
        <tissue evidence="2">Old leaves</tissue>
    </source>
</reference>
<evidence type="ECO:0000313" key="3">
    <source>
        <dbReference type="Proteomes" id="UP001396334"/>
    </source>
</evidence>
<proteinExistence type="predicted"/>
<dbReference type="EMBL" id="JBBPBN010000004">
    <property type="protein sequence ID" value="KAK9042212.1"/>
    <property type="molecule type" value="Genomic_DNA"/>
</dbReference>
<organism evidence="2 3">
    <name type="scientific">Hibiscus sabdariffa</name>
    <name type="common">roselle</name>
    <dbReference type="NCBI Taxonomy" id="183260"/>
    <lineage>
        <taxon>Eukaryota</taxon>
        <taxon>Viridiplantae</taxon>
        <taxon>Streptophyta</taxon>
        <taxon>Embryophyta</taxon>
        <taxon>Tracheophyta</taxon>
        <taxon>Spermatophyta</taxon>
        <taxon>Magnoliopsida</taxon>
        <taxon>eudicotyledons</taxon>
        <taxon>Gunneridae</taxon>
        <taxon>Pentapetalae</taxon>
        <taxon>rosids</taxon>
        <taxon>malvids</taxon>
        <taxon>Malvales</taxon>
        <taxon>Malvaceae</taxon>
        <taxon>Malvoideae</taxon>
        <taxon>Hibiscus</taxon>
    </lineage>
</organism>